<name>A0AAW0DCC3_9AGAR</name>
<sequence>MQALSLQEVFQTYSWRNNEWRKRRKANVILRVFPRYSPSPEADVYPLYCRTKILLHHPFRTLSALQDVDGEDRSWPELLAECRVAEHCHSKYTLRSWEDENREPQEEEDNDDDVNPDLEDMTEEDWQMFARDHPNAAIPVFDASDLGTRPLDAAWDPQATRNR</sequence>
<accession>A0AAW0DCC3</accession>
<proteinExistence type="predicted"/>
<dbReference type="EMBL" id="JAWWNJ010000009">
    <property type="protein sequence ID" value="KAK7049008.1"/>
    <property type="molecule type" value="Genomic_DNA"/>
</dbReference>
<feature type="region of interest" description="Disordered" evidence="1">
    <location>
        <begin position="141"/>
        <end position="163"/>
    </location>
</feature>
<feature type="region of interest" description="Disordered" evidence="1">
    <location>
        <begin position="95"/>
        <end position="123"/>
    </location>
</feature>
<reference evidence="2 3" key="1">
    <citation type="journal article" date="2024" name="J Genomics">
        <title>Draft genome sequencing and assembly of Favolaschia claudopus CIRM-BRFM 2984 isolated from oak limbs.</title>
        <authorList>
            <person name="Navarro D."/>
            <person name="Drula E."/>
            <person name="Chaduli D."/>
            <person name="Cazenave R."/>
            <person name="Ahrendt S."/>
            <person name="Wang J."/>
            <person name="Lipzen A."/>
            <person name="Daum C."/>
            <person name="Barry K."/>
            <person name="Grigoriev I.V."/>
            <person name="Favel A."/>
            <person name="Rosso M.N."/>
            <person name="Martin F."/>
        </authorList>
    </citation>
    <scope>NUCLEOTIDE SEQUENCE [LARGE SCALE GENOMIC DNA]</scope>
    <source>
        <strain evidence="2 3">CIRM-BRFM 2984</strain>
    </source>
</reference>
<dbReference type="AlphaFoldDB" id="A0AAW0DCC3"/>
<protein>
    <submittedName>
        <fullName evidence="2">Uncharacterized protein</fullName>
    </submittedName>
</protein>
<organism evidence="2 3">
    <name type="scientific">Favolaschia claudopus</name>
    <dbReference type="NCBI Taxonomy" id="2862362"/>
    <lineage>
        <taxon>Eukaryota</taxon>
        <taxon>Fungi</taxon>
        <taxon>Dikarya</taxon>
        <taxon>Basidiomycota</taxon>
        <taxon>Agaricomycotina</taxon>
        <taxon>Agaricomycetes</taxon>
        <taxon>Agaricomycetidae</taxon>
        <taxon>Agaricales</taxon>
        <taxon>Marasmiineae</taxon>
        <taxon>Mycenaceae</taxon>
        <taxon>Favolaschia</taxon>
    </lineage>
</organism>
<keyword evidence="3" id="KW-1185">Reference proteome</keyword>
<evidence type="ECO:0000313" key="3">
    <source>
        <dbReference type="Proteomes" id="UP001362999"/>
    </source>
</evidence>
<evidence type="ECO:0000256" key="1">
    <source>
        <dbReference type="SAM" id="MobiDB-lite"/>
    </source>
</evidence>
<dbReference type="Proteomes" id="UP001362999">
    <property type="component" value="Unassembled WGS sequence"/>
</dbReference>
<evidence type="ECO:0000313" key="2">
    <source>
        <dbReference type="EMBL" id="KAK7049008.1"/>
    </source>
</evidence>
<feature type="compositionally biased region" description="Acidic residues" evidence="1">
    <location>
        <begin position="105"/>
        <end position="123"/>
    </location>
</feature>
<gene>
    <name evidence="2" type="ORF">R3P38DRAFT_3175258</name>
</gene>
<comment type="caution">
    <text evidence="2">The sequence shown here is derived from an EMBL/GenBank/DDBJ whole genome shotgun (WGS) entry which is preliminary data.</text>
</comment>